<gene>
    <name evidence="2" type="ORF">CWE25_13040</name>
</gene>
<evidence type="ECO:0000313" key="3">
    <source>
        <dbReference type="Proteomes" id="UP000287330"/>
    </source>
</evidence>
<dbReference type="AlphaFoldDB" id="A0A432XJN6"/>
<name>A0A432XJN6_9GAMM</name>
<accession>A0A432XJN6</accession>
<evidence type="ECO:0000256" key="1">
    <source>
        <dbReference type="SAM" id="Phobius"/>
    </source>
</evidence>
<dbReference type="RefSeq" id="WP_110576530.1">
    <property type="nucleotide sequence ID" value="NZ_PIPV01000019.1"/>
</dbReference>
<dbReference type="EMBL" id="PIPV01000019">
    <property type="protein sequence ID" value="RUO48920.1"/>
    <property type="molecule type" value="Genomic_DNA"/>
</dbReference>
<reference evidence="3" key="1">
    <citation type="journal article" date="2018" name="Front. Microbiol.">
        <title>Genome-Based Analysis Reveals the Taxonomy and Diversity of the Family Idiomarinaceae.</title>
        <authorList>
            <person name="Liu Y."/>
            <person name="Lai Q."/>
            <person name="Shao Z."/>
        </authorList>
    </citation>
    <scope>NUCLEOTIDE SEQUENCE [LARGE SCALE GENOMIC DNA]</scope>
    <source>
        <strain evidence="3">F23</strain>
    </source>
</reference>
<evidence type="ECO:0000313" key="2">
    <source>
        <dbReference type="EMBL" id="RUO48920.1"/>
    </source>
</evidence>
<protein>
    <submittedName>
        <fullName evidence="2">Uncharacterized protein</fullName>
    </submittedName>
</protein>
<comment type="caution">
    <text evidence="2">The sequence shown here is derived from an EMBL/GenBank/DDBJ whole genome shotgun (WGS) entry which is preliminary data.</text>
</comment>
<keyword evidence="1" id="KW-1133">Transmembrane helix</keyword>
<dbReference type="OrthoDB" id="5197449at2"/>
<keyword evidence="1" id="KW-0472">Membrane</keyword>
<organism evidence="2 3">
    <name type="scientific">Idiomarina fontislapidosi</name>
    <dbReference type="NCBI Taxonomy" id="263723"/>
    <lineage>
        <taxon>Bacteria</taxon>
        <taxon>Pseudomonadati</taxon>
        <taxon>Pseudomonadota</taxon>
        <taxon>Gammaproteobacteria</taxon>
        <taxon>Alteromonadales</taxon>
        <taxon>Idiomarinaceae</taxon>
        <taxon>Idiomarina</taxon>
    </lineage>
</organism>
<keyword evidence="3" id="KW-1185">Reference proteome</keyword>
<dbReference type="Proteomes" id="UP000287330">
    <property type="component" value="Unassembled WGS sequence"/>
</dbReference>
<sequence>MNDKEILDSQLEAWKEIVTTQRHFNDVCMKVRHLGFILVAALLAFGAIFWIAIWFLDVKWYTPFLLGSVKAGLDVESQINQRMTELKLTQRIKEASANSSILGLQLSSSRRAPLFHSFMVVLLLSMAFLLTFFENSSVADFKGELSTEQLVGKDKNTT</sequence>
<feature type="transmembrane region" description="Helical" evidence="1">
    <location>
        <begin position="34"/>
        <end position="56"/>
    </location>
</feature>
<feature type="transmembrane region" description="Helical" evidence="1">
    <location>
        <begin position="114"/>
        <end position="133"/>
    </location>
</feature>
<proteinExistence type="predicted"/>
<keyword evidence="1" id="KW-0812">Transmembrane</keyword>